<feature type="compositionally biased region" description="Acidic residues" evidence="1">
    <location>
        <begin position="147"/>
        <end position="163"/>
    </location>
</feature>
<reference evidence="3 4" key="1">
    <citation type="submission" date="2017-06" db="EMBL/GenBank/DDBJ databases">
        <title>Complete Genome Sequence of the Soil Carbazole-Degrading Bacterium Nocardioides aromaticivorans IC177.</title>
        <authorList>
            <person name="Vejarano F."/>
            <person name="Suzuki-Minakuchi C."/>
            <person name="Ohtsubo Y."/>
            <person name="Tsuda M."/>
            <person name="Okada K."/>
            <person name="Nojiri H."/>
        </authorList>
    </citation>
    <scope>NUCLEOTIDE SEQUENCE [LARGE SCALE GENOMIC DNA]</scope>
    <source>
        <strain evidence="3 4">IC177</strain>
    </source>
</reference>
<evidence type="ECO:0000313" key="4">
    <source>
        <dbReference type="Proteomes" id="UP000662818"/>
    </source>
</evidence>
<gene>
    <name evidence="3" type="ORF">CFH99_18375</name>
</gene>
<dbReference type="InterPro" id="IPR013783">
    <property type="entry name" value="Ig-like_fold"/>
</dbReference>
<evidence type="ECO:0000259" key="2">
    <source>
        <dbReference type="PROSITE" id="PS50093"/>
    </source>
</evidence>
<feature type="domain" description="PKD" evidence="2">
    <location>
        <begin position="296"/>
        <end position="364"/>
    </location>
</feature>
<proteinExistence type="predicted"/>
<dbReference type="Pfam" id="PF18911">
    <property type="entry name" value="PKD_4"/>
    <property type="match status" value="1"/>
</dbReference>
<evidence type="ECO:0000256" key="1">
    <source>
        <dbReference type="SAM" id="MobiDB-lite"/>
    </source>
</evidence>
<dbReference type="CDD" id="cd00146">
    <property type="entry name" value="PKD"/>
    <property type="match status" value="1"/>
</dbReference>
<dbReference type="Gene3D" id="2.60.40.10">
    <property type="entry name" value="Immunoglobulins"/>
    <property type="match status" value="1"/>
</dbReference>
<name>A0ABX7PPK9_9ACTN</name>
<dbReference type="PROSITE" id="PS50093">
    <property type="entry name" value="PKD"/>
    <property type="match status" value="1"/>
</dbReference>
<feature type="region of interest" description="Disordered" evidence="1">
    <location>
        <begin position="147"/>
        <end position="188"/>
    </location>
</feature>
<dbReference type="SUPFAM" id="SSF49299">
    <property type="entry name" value="PKD domain"/>
    <property type="match status" value="1"/>
</dbReference>
<dbReference type="EMBL" id="CP022295">
    <property type="protein sequence ID" value="QSR27593.1"/>
    <property type="molecule type" value="Genomic_DNA"/>
</dbReference>
<keyword evidence="4" id="KW-1185">Reference proteome</keyword>
<dbReference type="InterPro" id="IPR035986">
    <property type="entry name" value="PKD_dom_sf"/>
</dbReference>
<evidence type="ECO:0000313" key="3">
    <source>
        <dbReference type="EMBL" id="QSR27593.1"/>
    </source>
</evidence>
<dbReference type="Gene3D" id="4.10.1080.10">
    <property type="entry name" value="TSP type-3 repeat"/>
    <property type="match status" value="1"/>
</dbReference>
<dbReference type="InterPro" id="IPR000601">
    <property type="entry name" value="PKD_dom"/>
</dbReference>
<sequence>MGALGLASGIAAAASADDVVATNPNFITSGGVKTLTVEKGATASVVMDYKNTNGDIKNGCNISQTPGSKLVLSAAASTPSTVTFQGGLPASLEFPNCGDKSFSLTPTAVGETTISFAFSSVVGTAGAGAGDFDVSGMTFKLIVVEPEQEDPDGDGDGVPDGDDNCPAVSNPGQENADGDALGDACDPNSFAPVVDVQAGDATGDEGSTLATTGSFADADGNASLTLSVPSGTPGTFTDNGDGSFAWSLDTDDDTSGTVVVTADDGEHATASQSFDYLASNVAPTVDASTVATGACAVALSASFADPGTADTHVASIDWGDGSAAEGVDPATTPVTGSHTYATNGTFTASVTVTDDDGGVGSDSAAGFATKNTPSAILQPINASGTQSTFKIGSTIPVKIRVTGCDGAPVSNLSPTVSLAKLGNDTSGGVLEEAVTAPATNGLAMRWSASDLQYIYNLSTKAAQTNQGAALAAGEYRVRVSDPSFFTNPSADFLLKK</sequence>
<dbReference type="InterPro" id="IPR028974">
    <property type="entry name" value="TSP_type-3_rpt"/>
</dbReference>
<dbReference type="NCBIfam" id="NF038114">
    <property type="entry name" value="rightmost"/>
    <property type="match status" value="1"/>
</dbReference>
<protein>
    <recommendedName>
        <fullName evidence="2">PKD domain-containing protein</fullName>
    </recommendedName>
</protein>
<accession>A0ABX7PPK9</accession>
<dbReference type="Proteomes" id="UP000662818">
    <property type="component" value="Chromosome"/>
</dbReference>
<organism evidence="3 4">
    <name type="scientific">Nocardioides aromaticivorans</name>
    <dbReference type="NCBI Taxonomy" id="200618"/>
    <lineage>
        <taxon>Bacteria</taxon>
        <taxon>Bacillati</taxon>
        <taxon>Actinomycetota</taxon>
        <taxon>Actinomycetes</taxon>
        <taxon>Propionibacteriales</taxon>
        <taxon>Nocardioidaceae</taxon>
        <taxon>Nocardioides</taxon>
    </lineage>
</organism>